<dbReference type="Proteomes" id="UP001308005">
    <property type="component" value="Unassembled WGS sequence"/>
</dbReference>
<gene>
    <name evidence="1" type="ORF">VSS37_11830</name>
</gene>
<evidence type="ECO:0000313" key="2">
    <source>
        <dbReference type="Proteomes" id="UP001308005"/>
    </source>
</evidence>
<evidence type="ECO:0008006" key="3">
    <source>
        <dbReference type="Google" id="ProtNLM"/>
    </source>
</evidence>
<evidence type="ECO:0000313" key="1">
    <source>
        <dbReference type="EMBL" id="MEB4591671.1"/>
    </source>
</evidence>
<comment type="caution">
    <text evidence="1">The sequence shown here is derived from an EMBL/GenBank/DDBJ whole genome shotgun (WGS) entry which is preliminary data.</text>
</comment>
<dbReference type="RefSeq" id="WP_324695463.1">
    <property type="nucleotide sequence ID" value="NZ_JAYMYJ010000112.1"/>
</dbReference>
<dbReference type="Pfam" id="PF19991">
    <property type="entry name" value="HMA_2"/>
    <property type="match status" value="1"/>
</dbReference>
<reference evidence="2" key="1">
    <citation type="submission" date="2023-07" db="EMBL/GenBank/DDBJ databases">
        <title>The carbon used by Thiothrix.</title>
        <authorList>
            <person name="Chen L."/>
        </authorList>
    </citation>
    <scope>NUCLEOTIDE SEQUENCE [LARGE SCALE GENOMIC DNA]</scope>
</reference>
<name>A0ABU6CXW2_9GAMM</name>
<accession>A0ABU6CXW2</accession>
<protein>
    <recommendedName>
        <fullName evidence="3">Cation transporter</fullName>
    </recommendedName>
</protein>
<keyword evidence="2" id="KW-1185">Reference proteome</keyword>
<dbReference type="EMBL" id="JAYMYJ010000112">
    <property type="protein sequence ID" value="MEB4591671.1"/>
    <property type="molecule type" value="Genomic_DNA"/>
</dbReference>
<proteinExistence type="predicted"/>
<sequence length="119" mass="13612">MSAIPNLDVPALLRLRQHLSIIHHIPGRIRLRLGVALWRSGAQLDRNQLQHLLDQLAGIRQVRANPAVASITIEYDPRHISPDDWETLIHGDTQDASVLLNDWLDSHAQLLRETFMHKE</sequence>
<organism evidence="1 2">
    <name type="scientific">Candidatus Thiothrix phosphatis</name>
    <dbReference type="NCBI Taxonomy" id="3112415"/>
    <lineage>
        <taxon>Bacteria</taxon>
        <taxon>Pseudomonadati</taxon>
        <taxon>Pseudomonadota</taxon>
        <taxon>Gammaproteobacteria</taxon>
        <taxon>Thiotrichales</taxon>
        <taxon>Thiotrichaceae</taxon>
        <taxon>Thiothrix</taxon>
    </lineage>
</organism>